<gene>
    <name evidence="2" type="ORF">AD948_11615</name>
</gene>
<name>A0A149TYZ8_9PROT</name>
<dbReference type="AlphaFoldDB" id="A0A149TYZ8"/>
<dbReference type="PATRIC" id="fig|446692.4.peg.851"/>
<comment type="caution">
    <text evidence="2">The sequence shown here is derived from an EMBL/GenBank/DDBJ whole genome shotgun (WGS) entry which is preliminary data.</text>
</comment>
<feature type="transmembrane region" description="Helical" evidence="1">
    <location>
        <begin position="98"/>
        <end position="118"/>
    </location>
</feature>
<feature type="transmembrane region" description="Helical" evidence="1">
    <location>
        <begin position="33"/>
        <end position="53"/>
    </location>
</feature>
<keyword evidence="1" id="KW-0472">Membrane</keyword>
<keyword evidence="1" id="KW-1133">Transmembrane helix</keyword>
<accession>A0A149TYZ8</accession>
<protein>
    <submittedName>
        <fullName evidence="2">Uncharacterized protein</fullName>
    </submittedName>
</protein>
<organism evidence="2 3">
    <name type="scientific">Acetobacter senegalensis</name>
    <dbReference type="NCBI Taxonomy" id="446692"/>
    <lineage>
        <taxon>Bacteria</taxon>
        <taxon>Pseudomonadati</taxon>
        <taxon>Pseudomonadota</taxon>
        <taxon>Alphaproteobacteria</taxon>
        <taxon>Acetobacterales</taxon>
        <taxon>Acetobacteraceae</taxon>
        <taxon>Acetobacter</taxon>
    </lineage>
</organism>
<dbReference type="EMBL" id="LHZU01000138">
    <property type="protein sequence ID" value="KXV58340.1"/>
    <property type="molecule type" value="Genomic_DNA"/>
</dbReference>
<dbReference type="RefSeq" id="WP_061472106.1">
    <property type="nucleotide sequence ID" value="NZ_LHZU01000138.1"/>
</dbReference>
<evidence type="ECO:0000313" key="2">
    <source>
        <dbReference type="EMBL" id="KXV58340.1"/>
    </source>
</evidence>
<dbReference type="OrthoDB" id="6998690at2"/>
<evidence type="ECO:0000313" key="3">
    <source>
        <dbReference type="Proteomes" id="UP000075360"/>
    </source>
</evidence>
<sequence>MLGRLAKFLLIASALAPVGLVYAWLAWCNKQHSIAMGIVAACAMLVLICVYLLRQARTSLERFPLNITSVEPADRENIAFMLLYLSPLFTSELGQININLLIPTLFIFTLLTATGYNYHFNPLLGLVGWHFYKVESTEGVTYVLITRKQLRNTSTINHVGQLTEYILIDLEDANAC</sequence>
<reference evidence="2 3" key="1">
    <citation type="submission" date="2015-06" db="EMBL/GenBank/DDBJ databases">
        <title>Improved classification and identification of acetic acid bacteria using matrix-assisted laser desorption/ionization time-of-flight mass spectrometry; Gluconobacter nephelii and Gluconobacter uchimurae are later heterotypic synonyms of Gluconobacter japonicus and Gluconobacter oxydans, respectively.</title>
        <authorList>
            <person name="Li L."/>
            <person name="Cleenwerck I."/>
            <person name="De Vuyst L."/>
            <person name="Vandamme P."/>
        </authorList>
    </citation>
    <scope>NUCLEOTIDE SEQUENCE [LARGE SCALE GENOMIC DNA]</scope>
    <source>
        <strain evidence="2 3">LMG 23690</strain>
    </source>
</reference>
<evidence type="ECO:0000256" key="1">
    <source>
        <dbReference type="SAM" id="Phobius"/>
    </source>
</evidence>
<keyword evidence="1" id="KW-0812">Transmembrane</keyword>
<proteinExistence type="predicted"/>
<dbReference type="Proteomes" id="UP000075360">
    <property type="component" value="Unassembled WGS sequence"/>
</dbReference>